<protein>
    <submittedName>
        <fullName evidence="2">Putative DNA-binding WGR domain protein</fullName>
    </submittedName>
</protein>
<dbReference type="SUPFAM" id="SSF50998">
    <property type="entry name" value="Quinoprotein alcohol dehydrogenase-like"/>
    <property type="match status" value="1"/>
</dbReference>
<dbReference type="InterPro" id="IPR011047">
    <property type="entry name" value="Quinoprotein_ADH-like_sf"/>
</dbReference>
<dbReference type="PANTHER" id="PTHR30634">
    <property type="entry name" value="OUTER MEMBRANE LOLAB LIPOPROTEIN INSERTION APPARATUS"/>
    <property type="match status" value="1"/>
</dbReference>
<keyword evidence="2" id="KW-0238">DNA-binding</keyword>
<accession>A0A2T0TEK9</accession>
<proteinExistence type="predicted"/>
<dbReference type="InterPro" id="IPR008893">
    <property type="entry name" value="WGR_domain"/>
</dbReference>
<reference evidence="2 3" key="1">
    <citation type="submission" date="2018-03" db="EMBL/GenBank/DDBJ databases">
        <title>Genomic Encyclopedia of Archaeal and Bacterial Type Strains, Phase II (KMG-II): from individual species to whole genera.</title>
        <authorList>
            <person name="Goeker M."/>
        </authorList>
    </citation>
    <scope>NUCLEOTIDE SEQUENCE [LARGE SCALE GENOMIC DNA]</scope>
    <source>
        <strain evidence="2 3">DSM 28354</strain>
    </source>
</reference>
<dbReference type="RefSeq" id="WP_106136532.1">
    <property type="nucleotide sequence ID" value="NZ_PVTE01000003.1"/>
</dbReference>
<dbReference type="Pfam" id="PF13360">
    <property type="entry name" value="PQQ_2"/>
    <property type="match status" value="1"/>
</dbReference>
<dbReference type="SUPFAM" id="SSF142921">
    <property type="entry name" value="WGR domain-like"/>
    <property type="match status" value="1"/>
</dbReference>
<dbReference type="AlphaFoldDB" id="A0A2T0TEK9"/>
<dbReference type="PANTHER" id="PTHR30634:SF13">
    <property type="entry name" value="PROTEIN YEHF"/>
    <property type="match status" value="1"/>
</dbReference>
<dbReference type="CDD" id="cd07996">
    <property type="entry name" value="WGR_MMR_like"/>
    <property type="match status" value="1"/>
</dbReference>
<dbReference type="InterPro" id="IPR036930">
    <property type="entry name" value="WGR_dom_sf"/>
</dbReference>
<dbReference type="SMART" id="SM00773">
    <property type="entry name" value="WGR"/>
    <property type="match status" value="1"/>
</dbReference>
<dbReference type="Gene3D" id="2.20.140.10">
    <property type="entry name" value="WGR domain"/>
    <property type="match status" value="1"/>
</dbReference>
<dbReference type="Gene3D" id="2.130.10.10">
    <property type="entry name" value="YVTN repeat-like/Quinoprotein amine dehydrogenase"/>
    <property type="match status" value="1"/>
</dbReference>
<dbReference type="InterPro" id="IPR049809">
    <property type="entry name" value="YehF/YfeS-like_WGR"/>
</dbReference>
<keyword evidence="3" id="KW-1185">Reference proteome</keyword>
<dbReference type="Proteomes" id="UP000238375">
    <property type="component" value="Unassembled WGS sequence"/>
</dbReference>
<organism evidence="2 3">
    <name type="scientific">Spirosoma oryzae</name>
    <dbReference type="NCBI Taxonomy" id="1469603"/>
    <lineage>
        <taxon>Bacteria</taxon>
        <taxon>Pseudomonadati</taxon>
        <taxon>Bacteroidota</taxon>
        <taxon>Cytophagia</taxon>
        <taxon>Cytophagales</taxon>
        <taxon>Cytophagaceae</taxon>
        <taxon>Spirosoma</taxon>
    </lineage>
</organism>
<sequence>MLKNYLELSEDQGAAHKFYEVTVEETAVTIRFGRIGDHGQSQTNSFGDAAEATKFAEKKIKEKQKKGYALAVQGQRQKRGVTRRAVESKPAAVKQSLPILWRFNTGSAAFGIYVNEQNCWAGNQRGDVFRLNHDGDVGLHYRLPDGVKCIVADNEWIYVGCDDGNVYDLTGKRPRLSYEINDNIEIYWLDINDGLLGVSDATGKATIINYEDEEQWNKQQDGKSAWMIRCDDRGKIFCGDSAGIVCYNGPDGQFEWKVATEGSVLFGWAESDKLYAATVRNLVQAFTKTGEHLRNYRTDAVVYSCATSPNGDFVFAGDNYSAIYCFDAAGNRLWKLATGCGSALSMQYFNERLYIVTTDGLLACIDARQEAITDAQNGITPAVKDVKIAATELSAAITSTDTAVLETTADTSGIRVRCVKEGGKLRVRPISEGFHADWHVQFPRNLRQENTTYVVDELKEAAQGGFYRVFGNILKYTPN</sequence>
<dbReference type="PROSITE" id="PS51977">
    <property type="entry name" value="WGR"/>
    <property type="match status" value="1"/>
</dbReference>
<dbReference type="InterPro" id="IPR002372">
    <property type="entry name" value="PQQ_rpt_dom"/>
</dbReference>
<name>A0A2T0TEK9_9BACT</name>
<dbReference type="InterPro" id="IPR050458">
    <property type="entry name" value="LolB"/>
</dbReference>
<dbReference type="GO" id="GO:0003677">
    <property type="term" value="F:DNA binding"/>
    <property type="evidence" value="ECO:0007669"/>
    <property type="project" value="UniProtKB-KW"/>
</dbReference>
<feature type="domain" description="WGR" evidence="1">
    <location>
        <begin position="1"/>
        <end position="81"/>
    </location>
</feature>
<dbReference type="InterPro" id="IPR015943">
    <property type="entry name" value="WD40/YVTN_repeat-like_dom_sf"/>
</dbReference>
<comment type="caution">
    <text evidence="2">The sequence shown here is derived from an EMBL/GenBank/DDBJ whole genome shotgun (WGS) entry which is preliminary data.</text>
</comment>
<evidence type="ECO:0000259" key="1">
    <source>
        <dbReference type="PROSITE" id="PS51977"/>
    </source>
</evidence>
<evidence type="ECO:0000313" key="2">
    <source>
        <dbReference type="EMBL" id="PRY44105.1"/>
    </source>
</evidence>
<dbReference type="OrthoDB" id="9781333at2"/>
<gene>
    <name evidence="2" type="ORF">CLV58_10374</name>
</gene>
<dbReference type="Pfam" id="PF05406">
    <property type="entry name" value="WGR"/>
    <property type="match status" value="1"/>
</dbReference>
<evidence type="ECO:0000313" key="3">
    <source>
        <dbReference type="Proteomes" id="UP000238375"/>
    </source>
</evidence>
<dbReference type="EMBL" id="PVTE01000003">
    <property type="protein sequence ID" value="PRY44105.1"/>
    <property type="molecule type" value="Genomic_DNA"/>
</dbReference>